<sequence>MKISKLHIDQFRHLENLDFDFTYPEDFHIEEKRGKPLDKICFIGQSATGKTGLLELIYEYSKNILDIEVVNGNSLFRIKSIIRDKGEVVFLIKNEIFHLRNNEIYFKGRSYKDDNNTGGSVTSLIPRKETNTPSYFKASLISDKNIEIFEKNPIEIFEKYADLPSIKFENFVESNDYTKLFDDNVRPEMWLLLLQEILEYRKKLNQKLSELVNKGLLSNTEKLTIEYKKWQKENPNKLESFANKFNPLLEKLNLEVDLVNTEYSIPILNKKTEETIPIQNTSTGTKGLLLTFLPLFKLDTKNSIILIDEPERSLYPDMQMELIDHYKNLAPEAQFIVATHSPFIAASFEPEERFILYFDNEGKVAVRRGISPIGDDPNDMLFNDFGVNYYNDDVQEKFKEYLSLLDKVKSENNKELKKKYLLEASKLGNQYNFILDEKNKERLQ</sequence>
<dbReference type="SUPFAM" id="SSF52540">
    <property type="entry name" value="P-loop containing nucleoside triphosphate hydrolases"/>
    <property type="match status" value="1"/>
</dbReference>
<keyword evidence="3" id="KW-1185">Reference proteome</keyword>
<accession>A0A2S1YGB4</accession>
<dbReference type="Proteomes" id="UP000245250">
    <property type="component" value="Chromosome"/>
</dbReference>
<proteinExistence type="predicted"/>
<reference evidence="2 3" key="1">
    <citation type="submission" date="2018-05" db="EMBL/GenBank/DDBJ databases">
        <title>Genome sequencing of Flavobacterium sp. HYN0056.</title>
        <authorList>
            <person name="Yi H."/>
            <person name="Baek C."/>
        </authorList>
    </citation>
    <scope>NUCLEOTIDE SEQUENCE [LARGE SCALE GENOMIC DNA]</scope>
    <source>
        <strain evidence="2 3">HYN0056</strain>
    </source>
</reference>
<dbReference type="InterPro" id="IPR027417">
    <property type="entry name" value="P-loop_NTPase"/>
</dbReference>
<dbReference type="OrthoDB" id="9784297at2"/>
<evidence type="ECO:0000259" key="1">
    <source>
        <dbReference type="Pfam" id="PF13175"/>
    </source>
</evidence>
<name>A0A2S1YGB4_9FLAO</name>
<dbReference type="InterPro" id="IPR051396">
    <property type="entry name" value="Bact_Antivir_Def_Nuclease"/>
</dbReference>
<dbReference type="Gene3D" id="3.40.50.300">
    <property type="entry name" value="P-loop containing nucleotide triphosphate hydrolases"/>
    <property type="match status" value="1"/>
</dbReference>
<feature type="domain" description="Endonuclease GajA/Old nuclease/RecF-like AAA" evidence="1">
    <location>
        <begin position="195"/>
        <end position="345"/>
    </location>
</feature>
<organism evidence="2 3">
    <name type="scientific">Flavobacterium crocinum</name>
    <dbReference type="NCBI Taxonomy" id="2183896"/>
    <lineage>
        <taxon>Bacteria</taxon>
        <taxon>Pseudomonadati</taxon>
        <taxon>Bacteroidota</taxon>
        <taxon>Flavobacteriia</taxon>
        <taxon>Flavobacteriales</taxon>
        <taxon>Flavobacteriaceae</taxon>
        <taxon>Flavobacterium</taxon>
    </lineage>
</organism>
<dbReference type="PANTHER" id="PTHR43581">
    <property type="entry name" value="ATP/GTP PHOSPHATASE"/>
    <property type="match status" value="1"/>
</dbReference>
<dbReference type="RefSeq" id="WP_109190682.1">
    <property type="nucleotide sequence ID" value="NZ_CP029255.1"/>
</dbReference>
<dbReference type="EMBL" id="CP029255">
    <property type="protein sequence ID" value="AWK03094.1"/>
    <property type="molecule type" value="Genomic_DNA"/>
</dbReference>
<dbReference type="PANTHER" id="PTHR43581:SF4">
    <property type="entry name" value="ATP_GTP PHOSPHATASE"/>
    <property type="match status" value="1"/>
</dbReference>
<gene>
    <name evidence="2" type="ORF">HYN56_02205</name>
</gene>
<dbReference type="InterPro" id="IPR041685">
    <property type="entry name" value="AAA_GajA/Old/RecF-like"/>
</dbReference>
<evidence type="ECO:0000313" key="3">
    <source>
        <dbReference type="Proteomes" id="UP000245250"/>
    </source>
</evidence>
<evidence type="ECO:0000313" key="2">
    <source>
        <dbReference type="EMBL" id="AWK03094.1"/>
    </source>
</evidence>
<dbReference type="KEGG" id="fcr:HYN56_02205"/>
<dbReference type="AlphaFoldDB" id="A0A2S1YGB4"/>
<protein>
    <recommendedName>
        <fullName evidence="1">Endonuclease GajA/Old nuclease/RecF-like AAA domain-containing protein</fullName>
    </recommendedName>
</protein>
<dbReference type="Pfam" id="PF13175">
    <property type="entry name" value="AAA_15"/>
    <property type="match status" value="1"/>
</dbReference>